<sequence>MVVIVARSRNRNHRCHQQRRTCHQQTPRLPTTSPRKHVQLGEQIQRKVAQGGKCNCRVMSSKVSTVLPSTKLSTYRTSDRWGNSSAHPEYPGSPPYRPCPP</sequence>
<feature type="compositionally biased region" description="Pro residues" evidence="1">
    <location>
        <begin position="91"/>
        <end position="101"/>
    </location>
</feature>
<feature type="region of interest" description="Disordered" evidence="1">
    <location>
        <begin position="71"/>
        <end position="101"/>
    </location>
</feature>
<feature type="region of interest" description="Disordered" evidence="1">
    <location>
        <begin position="7"/>
        <end position="36"/>
    </location>
</feature>
<dbReference type="AlphaFoldDB" id="A0A8D8ACC9"/>
<name>A0A8D8ACC9_CULPI</name>
<proteinExistence type="predicted"/>
<protein>
    <submittedName>
        <fullName evidence="2">(northern house mosquito) hypothetical protein</fullName>
    </submittedName>
</protein>
<dbReference type="EMBL" id="HBUE01022305">
    <property type="protein sequence ID" value="CAG6453162.1"/>
    <property type="molecule type" value="Transcribed_RNA"/>
</dbReference>
<accession>A0A8D8ACC9</accession>
<feature type="compositionally biased region" description="Basic residues" evidence="1">
    <location>
        <begin position="8"/>
        <end position="22"/>
    </location>
</feature>
<evidence type="ECO:0000313" key="2">
    <source>
        <dbReference type="EMBL" id="CAG6453160.1"/>
    </source>
</evidence>
<dbReference type="EMBL" id="HBUE01022303">
    <property type="protein sequence ID" value="CAG6453160.1"/>
    <property type="molecule type" value="Transcribed_RNA"/>
</dbReference>
<organism evidence="2">
    <name type="scientific">Culex pipiens</name>
    <name type="common">House mosquito</name>
    <dbReference type="NCBI Taxonomy" id="7175"/>
    <lineage>
        <taxon>Eukaryota</taxon>
        <taxon>Metazoa</taxon>
        <taxon>Ecdysozoa</taxon>
        <taxon>Arthropoda</taxon>
        <taxon>Hexapoda</taxon>
        <taxon>Insecta</taxon>
        <taxon>Pterygota</taxon>
        <taxon>Neoptera</taxon>
        <taxon>Endopterygota</taxon>
        <taxon>Diptera</taxon>
        <taxon>Nematocera</taxon>
        <taxon>Culicoidea</taxon>
        <taxon>Culicidae</taxon>
        <taxon>Culicinae</taxon>
        <taxon>Culicini</taxon>
        <taxon>Culex</taxon>
        <taxon>Culex</taxon>
    </lineage>
</organism>
<feature type="compositionally biased region" description="Polar residues" evidence="1">
    <location>
        <begin position="71"/>
        <end position="86"/>
    </location>
</feature>
<reference evidence="2" key="1">
    <citation type="submission" date="2021-05" db="EMBL/GenBank/DDBJ databases">
        <authorList>
            <person name="Alioto T."/>
            <person name="Alioto T."/>
            <person name="Gomez Garrido J."/>
        </authorList>
    </citation>
    <scope>NUCLEOTIDE SEQUENCE</scope>
</reference>
<evidence type="ECO:0000256" key="1">
    <source>
        <dbReference type="SAM" id="MobiDB-lite"/>
    </source>
</evidence>